<evidence type="ECO:0000256" key="5">
    <source>
        <dbReference type="SAM" id="Phobius"/>
    </source>
</evidence>
<feature type="domain" description="O-antigen ligase-related" evidence="6">
    <location>
        <begin position="239"/>
        <end position="340"/>
    </location>
</feature>
<comment type="caution">
    <text evidence="7">The sequence shown here is derived from an EMBL/GenBank/DDBJ whole genome shotgun (WGS) entry which is preliminary data.</text>
</comment>
<evidence type="ECO:0000256" key="4">
    <source>
        <dbReference type="ARBA" id="ARBA00023136"/>
    </source>
</evidence>
<dbReference type="PANTHER" id="PTHR37422">
    <property type="entry name" value="TEICHURONIC ACID BIOSYNTHESIS PROTEIN TUAE"/>
    <property type="match status" value="1"/>
</dbReference>
<keyword evidence="8" id="KW-1185">Reference proteome</keyword>
<feature type="transmembrane region" description="Helical" evidence="5">
    <location>
        <begin position="351"/>
        <end position="372"/>
    </location>
</feature>
<feature type="transmembrane region" description="Helical" evidence="5">
    <location>
        <begin position="228"/>
        <end position="246"/>
    </location>
</feature>
<evidence type="ECO:0000259" key="6">
    <source>
        <dbReference type="Pfam" id="PF04932"/>
    </source>
</evidence>
<feature type="transmembrane region" description="Helical" evidence="5">
    <location>
        <begin position="200"/>
        <end position="221"/>
    </location>
</feature>
<dbReference type="Pfam" id="PF04932">
    <property type="entry name" value="Wzy_C"/>
    <property type="match status" value="1"/>
</dbReference>
<gene>
    <name evidence="7" type="ORF">K8U61_01895</name>
</gene>
<feature type="transmembrane region" description="Helical" evidence="5">
    <location>
        <begin position="128"/>
        <end position="147"/>
    </location>
</feature>
<feature type="transmembrane region" description="Helical" evidence="5">
    <location>
        <begin position="384"/>
        <end position="404"/>
    </location>
</feature>
<evidence type="ECO:0000313" key="8">
    <source>
        <dbReference type="Proteomes" id="UP000780875"/>
    </source>
</evidence>
<feature type="transmembrane region" description="Helical" evidence="5">
    <location>
        <begin position="276"/>
        <end position="296"/>
    </location>
</feature>
<comment type="subcellular location">
    <subcellularLocation>
        <location evidence="1">Membrane</location>
        <topology evidence="1">Multi-pass membrane protein</topology>
    </subcellularLocation>
</comment>
<keyword evidence="2 5" id="KW-0812">Transmembrane</keyword>
<evidence type="ECO:0000256" key="1">
    <source>
        <dbReference type="ARBA" id="ARBA00004141"/>
    </source>
</evidence>
<sequence>MAIVSGTERRELPVRVTDAHVAALPAWPVYVLLGPFMLWWAVGLADLVWVAMAIVMVAYLALVDHLEVPRGFGVWMLFLLWMLASGVMLDARNDAIEFVYRAAEYAAATVIFLYVYNARVLTDRRVCGALTAYWIWTLVGGVLGLLLPTGRLKTPLFYLLQLMPGNIVGIDFINQMVVRRFAQYNPDSYLGIAARPSAPFLYANNWGSVYSLLLPFVVAYLLQVRGTLRFWALAVLLPASAVVAFLTLNRGMLLGLSIAGVYVALRLAWRGRLAALVVLVLCAVAAAVVFNAVAAARLEHRVAGDDNSTSTRAYLYHQSLSLVSDSPVFGYGVPVQTENPDQPPVGTQGQFWMLLVSNGPVATAAFIGWFLIAFWQARKRSDVVSVAAATVLLVSVVELAYYGVVPYGLPIMMVAAALGTRPRAAN</sequence>
<protein>
    <submittedName>
        <fullName evidence="7">O-antigen ligase family protein</fullName>
    </submittedName>
</protein>
<feature type="transmembrane region" description="Helical" evidence="5">
    <location>
        <begin position="252"/>
        <end position="269"/>
    </location>
</feature>
<feature type="transmembrane region" description="Helical" evidence="5">
    <location>
        <begin position="37"/>
        <end position="62"/>
    </location>
</feature>
<feature type="transmembrane region" description="Helical" evidence="5">
    <location>
        <begin position="98"/>
        <end position="116"/>
    </location>
</feature>
<proteinExistence type="predicted"/>
<evidence type="ECO:0000313" key="7">
    <source>
        <dbReference type="EMBL" id="MBZ5736898.1"/>
    </source>
</evidence>
<dbReference type="GO" id="GO:0016874">
    <property type="term" value="F:ligase activity"/>
    <property type="evidence" value="ECO:0007669"/>
    <property type="project" value="UniProtKB-KW"/>
</dbReference>
<dbReference type="InterPro" id="IPR007016">
    <property type="entry name" value="O-antigen_ligase-rel_domated"/>
</dbReference>
<dbReference type="PANTHER" id="PTHR37422:SF13">
    <property type="entry name" value="LIPOPOLYSACCHARIDE BIOSYNTHESIS PROTEIN PA4999-RELATED"/>
    <property type="match status" value="1"/>
</dbReference>
<reference evidence="7 8" key="1">
    <citation type="submission" date="2021-09" db="EMBL/GenBank/DDBJ databases">
        <title>Whole genome sequence of Nocardioides sp. GBK3QG-3.</title>
        <authorList>
            <person name="Tuo L."/>
        </authorList>
    </citation>
    <scope>NUCLEOTIDE SEQUENCE [LARGE SCALE GENOMIC DNA]</scope>
    <source>
        <strain evidence="7 8">GBK3QG-3</strain>
    </source>
</reference>
<organism evidence="7 8">
    <name type="scientific">Nocardioides mangrovi</name>
    <dbReference type="NCBI Taxonomy" id="2874580"/>
    <lineage>
        <taxon>Bacteria</taxon>
        <taxon>Bacillati</taxon>
        <taxon>Actinomycetota</taxon>
        <taxon>Actinomycetes</taxon>
        <taxon>Propionibacteriales</taxon>
        <taxon>Nocardioidaceae</taxon>
        <taxon>Nocardioides</taxon>
    </lineage>
</organism>
<dbReference type="RefSeq" id="WP_224121267.1">
    <property type="nucleotide sequence ID" value="NZ_JAIQZJ010000001.1"/>
</dbReference>
<name>A0ABS7U7F4_9ACTN</name>
<evidence type="ECO:0000256" key="3">
    <source>
        <dbReference type="ARBA" id="ARBA00022989"/>
    </source>
</evidence>
<keyword evidence="7" id="KW-0436">Ligase</keyword>
<feature type="transmembrane region" description="Helical" evidence="5">
    <location>
        <begin position="74"/>
        <end position="92"/>
    </location>
</feature>
<keyword evidence="3 5" id="KW-1133">Transmembrane helix</keyword>
<dbReference type="InterPro" id="IPR051533">
    <property type="entry name" value="WaaL-like"/>
</dbReference>
<dbReference type="EMBL" id="JAIQZJ010000001">
    <property type="protein sequence ID" value="MBZ5736898.1"/>
    <property type="molecule type" value="Genomic_DNA"/>
</dbReference>
<accession>A0ABS7U7F4</accession>
<dbReference type="Proteomes" id="UP000780875">
    <property type="component" value="Unassembled WGS sequence"/>
</dbReference>
<evidence type="ECO:0000256" key="2">
    <source>
        <dbReference type="ARBA" id="ARBA00022692"/>
    </source>
</evidence>
<keyword evidence="4 5" id="KW-0472">Membrane</keyword>